<dbReference type="Gene3D" id="3.30.70.3160">
    <property type="match status" value="1"/>
</dbReference>
<dbReference type="Gene3D" id="1.10.1510.30">
    <property type="match status" value="1"/>
</dbReference>
<dbReference type="Proteomes" id="UP000437065">
    <property type="component" value="Unassembled WGS sequence"/>
</dbReference>
<feature type="domain" description="TRUD" evidence="6">
    <location>
        <begin position="182"/>
        <end position="412"/>
    </location>
</feature>
<accession>A0A6B0STB7</accession>
<comment type="caution">
    <text evidence="7">The sequence shown here is derived from an EMBL/GenBank/DDBJ whole genome shotgun (WGS) entry which is preliminary data.</text>
</comment>
<keyword evidence="3 4" id="KW-0413">Isomerase</keyword>
<keyword evidence="2 4" id="KW-0819">tRNA processing</keyword>
<dbReference type="InterPro" id="IPR011760">
    <property type="entry name" value="PsdUridine_synth_TruD_insert"/>
</dbReference>
<dbReference type="Gene3D" id="3.30.2350.20">
    <property type="entry name" value="TruD, catalytic domain"/>
    <property type="match status" value="1"/>
</dbReference>
<dbReference type="NCBIfam" id="NF002158">
    <property type="entry name" value="PRK00984.2-3"/>
    <property type="match status" value="1"/>
</dbReference>
<dbReference type="EMBL" id="WUUS01000006">
    <property type="protein sequence ID" value="MXR41925.1"/>
    <property type="molecule type" value="Genomic_DNA"/>
</dbReference>
<evidence type="ECO:0000256" key="5">
    <source>
        <dbReference type="SAM" id="MobiDB-lite"/>
    </source>
</evidence>
<organism evidence="7 8">
    <name type="scientific">Halobaculum saliterrae</name>
    <dbReference type="NCBI Taxonomy" id="2073113"/>
    <lineage>
        <taxon>Archaea</taxon>
        <taxon>Methanobacteriati</taxon>
        <taxon>Methanobacteriota</taxon>
        <taxon>Stenosarchaea group</taxon>
        <taxon>Halobacteria</taxon>
        <taxon>Halobacteriales</taxon>
        <taxon>Haloferacaceae</taxon>
        <taxon>Halobaculum</taxon>
    </lineage>
</organism>
<evidence type="ECO:0000313" key="7">
    <source>
        <dbReference type="EMBL" id="MXR41925.1"/>
    </source>
</evidence>
<dbReference type="RefSeq" id="WP_159667177.1">
    <property type="nucleotide sequence ID" value="NZ_WUUS01000006.1"/>
</dbReference>
<dbReference type="GO" id="GO:0031119">
    <property type="term" value="P:tRNA pseudouridine synthesis"/>
    <property type="evidence" value="ECO:0007669"/>
    <property type="project" value="UniProtKB-UniRule"/>
</dbReference>
<evidence type="ECO:0000313" key="8">
    <source>
        <dbReference type="Proteomes" id="UP000437065"/>
    </source>
</evidence>
<evidence type="ECO:0000256" key="1">
    <source>
        <dbReference type="ARBA" id="ARBA00007953"/>
    </source>
</evidence>
<dbReference type="Pfam" id="PF01142">
    <property type="entry name" value="TruD"/>
    <property type="match status" value="1"/>
</dbReference>
<dbReference type="GO" id="GO:0160150">
    <property type="term" value="F:tRNA pseudouridine(13) synthase activity"/>
    <property type="evidence" value="ECO:0007669"/>
    <property type="project" value="UniProtKB-EC"/>
</dbReference>
<dbReference type="SUPFAM" id="SSF55120">
    <property type="entry name" value="Pseudouridine synthase"/>
    <property type="match status" value="1"/>
</dbReference>
<dbReference type="GO" id="GO:0003723">
    <property type="term" value="F:RNA binding"/>
    <property type="evidence" value="ECO:0007669"/>
    <property type="project" value="InterPro"/>
</dbReference>
<comment type="similarity">
    <text evidence="1 4">Belongs to the pseudouridine synthase TruD family.</text>
</comment>
<comment type="catalytic activity">
    <reaction evidence="4">
        <text>uridine(13) in tRNA = pseudouridine(13) in tRNA</text>
        <dbReference type="Rhea" id="RHEA:42540"/>
        <dbReference type="Rhea" id="RHEA-COMP:10105"/>
        <dbReference type="Rhea" id="RHEA-COMP:10106"/>
        <dbReference type="ChEBI" id="CHEBI:65314"/>
        <dbReference type="ChEBI" id="CHEBI:65315"/>
        <dbReference type="EC" id="5.4.99.27"/>
    </reaction>
</comment>
<feature type="region of interest" description="Disordered" evidence="5">
    <location>
        <begin position="222"/>
        <end position="249"/>
    </location>
</feature>
<dbReference type="OrthoDB" id="1798at2157"/>
<protein>
    <recommendedName>
        <fullName evidence="4">Probable tRNA pseudouridine synthase D</fullName>
        <ecNumber evidence="4">5.4.99.27</ecNumber>
    </recommendedName>
    <alternativeName>
        <fullName evidence="4">tRNA pseudouridine(13) synthase</fullName>
    </alternativeName>
    <alternativeName>
        <fullName evidence="4">tRNA pseudouridylate synthase D</fullName>
    </alternativeName>
    <alternativeName>
        <fullName evidence="4">tRNA-uridine isomerase D</fullName>
    </alternativeName>
</protein>
<gene>
    <name evidence="4 7" type="primary">truD</name>
    <name evidence="7" type="ORF">GRX01_11330</name>
</gene>
<keyword evidence="8" id="KW-1185">Reference proteome</keyword>
<reference evidence="7 8" key="1">
    <citation type="submission" date="2019-12" db="EMBL/GenBank/DDBJ databases">
        <title>Isolation and characterization of three novel carbon monoxide-oxidizing members of Halobacteria from salione crusts and soils.</title>
        <authorList>
            <person name="Myers M.R."/>
            <person name="King G.M."/>
        </authorList>
    </citation>
    <scope>NUCLEOTIDE SEQUENCE [LARGE SCALE GENOMIC DNA]</scope>
    <source>
        <strain evidence="7 8">WSA2</strain>
    </source>
</reference>
<dbReference type="NCBIfam" id="TIGR00094">
    <property type="entry name" value="tRNA_TruD_broad"/>
    <property type="match status" value="1"/>
</dbReference>
<sequence length="452" mass="50101">MRDAHPRERATGVDHYVSDADGIGGRLRVAPEDFRVRERERMDPEPLDEHAGSYPYLLLRATLRRWDTNDFASALSDAMGASRERVSWAGTKDKHAVTTQLFTVRDAEPEEIPDLDGADIEVLGRVGRDLSFGDLAGNEFAIRVRETEGDPAPITRDLRAFAAGGDAADVDPTDDGAPVEIAVPNYFGHQRFGSRRPVTHEVGLAAIRGDWRGAVLAYCGNPYDTEPEDSQRAREVVEDEAGSDSPDWSAALDAMPGRLRYERSMLHRLDEGADWREALEAVPSNLQRLFVNAAQSYVFNRVLSERLRRGLPFTRPVAGDVVAFVERDVPFPKPDMDRLQRATEGRVDTLARHCERGRAFVTAPLVGTETELGDGEPGEIEREVLRELDVDPDDFELPGEFASGGTRRAVVLPTDLTVSEEEGDPVFEFALPSGSYATAVLREYLKCDPERL</sequence>
<evidence type="ECO:0000256" key="2">
    <source>
        <dbReference type="ARBA" id="ARBA00022694"/>
    </source>
</evidence>
<evidence type="ECO:0000259" key="6">
    <source>
        <dbReference type="PROSITE" id="PS50984"/>
    </source>
</evidence>
<dbReference type="InterPro" id="IPR020103">
    <property type="entry name" value="PsdUridine_synth_cat_dom_sf"/>
</dbReference>
<dbReference type="AlphaFoldDB" id="A0A6B0STB7"/>
<dbReference type="PANTHER" id="PTHR13326:SF21">
    <property type="entry name" value="PSEUDOURIDYLATE SYNTHASE PUS7L"/>
    <property type="match status" value="1"/>
</dbReference>
<dbReference type="InterPro" id="IPR001656">
    <property type="entry name" value="PsdUridine_synth_TruD"/>
</dbReference>
<dbReference type="HAMAP" id="MF_01082">
    <property type="entry name" value="TruD"/>
    <property type="match status" value="1"/>
</dbReference>
<dbReference type="PROSITE" id="PS01268">
    <property type="entry name" value="UPF0024"/>
    <property type="match status" value="1"/>
</dbReference>
<dbReference type="PIRSF" id="PIRSF037016">
    <property type="entry name" value="Pseudouridin_synth_euk_prd"/>
    <property type="match status" value="1"/>
</dbReference>
<name>A0A6B0STB7_9EURY</name>
<comment type="function">
    <text evidence="4">Could be responsible for synthesis of pseudouridine from uracil-13 in transfer RNAs.</text>
</comment>
<proteinExistence type="inferred from homology"/>
<dbReference type="InterPro" id="IPR042214">
    <property type="entry name" value="TruD_catalytic"/>
</dbReference>
<dbReference type="EC" id="5.4.99.27" evidence="4"/>
<evidence type="ECO:0000256" key="4">
    <source>
        <dbReference type="HAMAP-Rule" id="MF_01082"/>
    </source>
</evidence>
<dbReference type="PANTHER" id="PTHR13326">
    <property type="entry name" value="TRNA PSEUDOURIDINE SYNTHASE D"/>
    <property type="match status" value="1"/>
</dbReference>
<evidence type="ECO:0000256" key="3">
    <source>
        <dbReference type="ARBA" id="ARBA00023235"/>
    </source>
</evidence>
<dbReference type="InterPro" id="IPR020119">
    <property type="entry name" value="PsdUridine_synth_TruD_CS"/>
</dbReference>
<dbReference type="PROSITE" id="PS50984">
    <property type="entry name" value="TRUD"/>
    <property type="match status" value="1"/>
</dbReference>
<feature type="active site" description="Nucleophile" evidence="4">
    <location>
        <position position="93"/>
    </location>
</feature>